<evidence type="ECO:0000313" key="3">
    <source>
        <dbReference type="Proteomes" id="UP001330434"/>
    </source>
</evidence>
<reference evidence="2 3" key="1">
    <citation type="journal article" date="2024" name="Environ. Microbiol.">
        <title>Novel evolutionary insights on the interactions of the Holosporales (Alphaproteobacteria) with eukaryotic hosts from comparative genomics.</title>
        <authorList>
            <person name="Giovannini M."/>
            <person name="Petroni G."/>
            <person name="Castelli M."/>
        </authorList>
    </citation>
    <scope>NUCLEOTIDE SEQUENCE [LARGE SCALE GENOMIC DNA]</scope>
    <source>
        <strain evidence="2 3">US_Bl 15I1</strain>
    </source>
</reference>
<dbReference type="Proteomes" id="UP001330434">
    <property type="component" value="Chromosome"/>
</dbReference>
<keyword evidence="1" id="KW-0732">Signal</keyword>
<feature type="signal peptide" evidence="1">
    <location>
        <begin position="1"/>
        <end position="21"/>
    </location>
</feature>
<evidence type="ECO:0000313" key="2">
    <source>
        <dbReference type="EMBL" id="WVX66823.1"/>
    </source>
</evidence>
<keyword evidence="3" id="KW-1185">Reference proteome</keyword>
<dbReference type="SUPFAM" id="SSF48452">
    <property type="entry name" value="TPR-like"/>
    <property type="match status" value="2"/>
</dbReference>
<gene>
    <name evidence="2" type="ORF">Bealeia1_01010</name>
</gene>
<organism evidence="2 3">
    <name type="scientific">Candidatus Bealeia paramacronuclearis</name>
    <dbReference type="NCBI Taxonomy" id="1921001"/>
    <lineage>
        <taxon>Bacteria</taxon>
        <taxon>Pseudomonadati</taxon>
        <taxon>Pseudomonadota</taxon>
        <taxon>Alphaproteobacteria</taxon>
        <taxon>Holosporales</taxon>
        <taxon>Holosporaceae</taxon>
        <taxon>Candidatus Bealeia</taxon>
    </lineage>
</organism>
<dbReference type="Gene3D" id="1.25.40.10">
    <property type="entry name" value="Tetratricopeptide repeat domain"/>
    <property type="match status" value="2"/>
</dbReference>
<protein>
    <submittedName>
        <fullName evidence="2">Tetratricopeptide repeat protein</fullName>
    </submittedName>
</protein>
<sequence>MILRALLLAFFCLSFSMPLLAGTGEVGVSVTRKKDGVKLFFEYGIEVSYGVNSGKDRVEIIFDTTKPFDKKTLKKGLPKEFSFEEVQKKDSVTSLFLKTPPLTLVKHDRTEKGITIELFPGQAPKTTEYPDKPLPALAIQDKEVKPNPISDLLEITNSENGAELKFNFKDIPGLAAYERNGKIYLIFDRNIKLETKGALSPEVGVMALKSQGPISVMTFILTNPGNYFVSLQDNKWVFNIDWIEKKSRTKELKPFQGTFTLSSDNKVMYALALPEKGTPYVMTDEGKGDPLVIVPLKNDGYALSQNHKYVDFEVIPTQQGIVIAKRRSDLEAQVQNAQFQLHSPQGLVISSQKDRERERKTMKTLALYEFKTWQHNDVDFQEFQRATENKAAELPAGKKTEPYLDLIRHNLAHGRAVEAIGLLRVVDQEDPRLKYDINFHALRGAARFMIGDSQLALEDLKYEELKNEPESKLWQGFALAGQGNIKDGLALIEQNLPFLTLYPQPIKSMLVLKGAHAALAGNNVALTHKLLDLLKNEKIPAPHQEDYKLVLGLLEKAEKNTEKAGEQLEEVANGPDNKASVYAELEVILSNLESHDLSPKEAIEKLEKLRYSWRGDEVEFDILDALGKLYIGEGDYRKGLSAMASAVQHYPKAKGFDDLSKRLHQAFSDLFLEKNSTKIPALTAISLYQSFKSLTPQGAEGDTIVLGLADRLMTLDLADQAIALLQERLKLSPQANMPLIKKLAQAYISQKDGEGAQKMIDDALLQEMDEGDRKSLRRLKAQIYEKNKQYDDALNLLSTDETFEGLSQKAEIYGIKNQFPEAAATLGRALEQKKPSETPARSILNYALYLNKAQDWKTLADVKAKYTPVLKDPQDKAAIELLVRNRDETALLDHLQQELDEVDLYDSVLKKEEKPKP</sequence>
<dbReference type="InterPro" id="IPR011990">
    <property type="entry name" value="TPR-like_helical_dom_sf"/>
</dbReference>
<name>A0ABZ2C583_9PROT</name>
<evidence type="ECO:0000256" key="1">
    <source>
        <dbReference type="SAM" id="SignalP"/>
    </source>
</evidence>
<proteinExistence type="predicted"/>
<feature type="chain" id="PRO_5045388511" evidence="1">
    <location>
        <begin position="22"/>
        <end position="917"/>
    </location>
</feature>
<dbReference type="EMBL" id="CP133270">
    <property type="protein sequence ID" value="WVX66823.1"/>
    <property type="molecule type" value="Genomic_DNA"/>
</dbReference>
<accession>A0ABZ2C583</accession>